<organism evidence="3">
    <name type="scientific">hydrothermal vent metagenome</name>
    <dbReference type="NCBI Taxonomy" id="652676"/>
    <lineage>
        <taxon>unclassified sequences</taxon>
        <taxon>metagenomes</taxon>
        <taxon>ecological metagenomes</taxon>
    </lineage>
</organism>
<protein>
    <recommendedName>
        <fullName evidence="2">Multidrug resistance protein MdtA-like alpha-helical hairpin domain-containing protein</fullName>
    </recommendedName>
</protein>
<dbReference type="GO" id="GO:1990281">
    <property type="term" value="C:efflux pump complex"/>
    <property type="evidence" value="ECO:0007669"/>
    <property type="project" value="TreeGrafter"/>
</dbReference>
<proteinExistence type="predicted"/>
<dbReference type="AlphaFoldDB" id="A0A3B0VYH5"/>
<dbReference type="InterPro" id="IPR006143">
    <property type="entry name" value="RND_pump_MFP"/>
</dbReference>
<keyword evidence="1" id="KW-0175">Coiled coil</keyword>
<name>A0A3B0VYH5_9ZZZZ</name>
<dbReference type="EMBL" id="UOFA01000164">
    <property type="protein sequence ID" value="VAW45203.1"/>
    <property type="molecule type" value="Genomic_DNA"/>
</dbReference>
<feature type="coiled-coil region" evidence="1">
    <location>
        <begin position="99"/>
        <end position="164"/>
    </location>
</feature>
<dbReference type="Pfam" id="PF25876">
    <property type="entry name" value="HH_MFP_RND"/>
    <property type="match status" value="1"/>
</dbReference>
<evidence type="ECO:0000313" key="3">
    <source>
        <dbReference type="EMBL" id="VAW45203.1"/>
    </source>
</evidence>
<evidence type="ECO:0000256" key="1">
    <source>
        <dbReference type="SAM" id="Coils"/>
    </source>
</evidence>
<dbReference type="Gene3D" id="2.40.50.100">
    <property type="match status" value="1"/>
</dbReference>
<accession>A0A3B0VYH5</accession>
<reference evidence="3" key="1">
    <citation type="submission" date="2018-06" db="EMBL/GenBank/DDBJ databases">
        <authorList>
            <person name="Zhirakovskaya E."/>
        </authorList>
    </citation>
    <scope>NUCLEOTIDE SEQUENCE</scope>
</reference>
<dbReference type="PANTHER" id="PTHR30469">
    <property type="entry name" value="MULTIDRUG RESISTANCE PROTEIN MDTA"/>
    <property type="match status" value="1"/>
</dbReference>
<dbReference type="InterPro" id="IPR058624">
    <property type="entry name" value="MdtA-like_HH"/>
</dbReference>
<dbReference type="PROSITE" id="PS51257">
    <property type="entry name" value="PROKAR_LIPOPROTEIN"/>
    <property type="match status" value="1"/>
</dbReference>
<evidence type="ECO:0000259" key="2">
    <source>
        <dbReference type="Pfam" id="PF25876"/>
    </source>
</evidence>
<sequence length="350" mass="38939">MIKLFQIISLIAILILTGCKDKAATVAAETHESYSSAQFSPAEQFKTHQMAAFVVPTDQASLSFQVSGIIDEQFIKIGDIVELGQQLFKVSNPSLKPQIQQFRSQIDAINATLEQNNAEVKRFKNLKKTNSISQNELDRLTNQRDNLKANKKSIEAQLEQAQSLFDETYLKAPFAGNIAEIYKEAGEVISPGEIVLIVGGVTSLEAPIFLPSFLHRNLQFGQQLTVLYDQKPINAAIKEISFTANPKSQLFKVMLDVPIMHKIKSGEKITVQIKENIGEYFRLPIESVIDDGINQPFVFLIENNQVIQSPIELIEIINDEVIINMPYHGQVEVVTGGQAKLSPNQKLASS</sequence>
<dbReference type="NCBIfam" id="TIGR01730">
    <property type="entry name" value="RND_mfp"/>
    <property type="match status" value="1"/>
</dbReference>
<dbReference type="SUPFAM" id="SSF111369">
    <property type="entry name" value="HlyD-like secretion proteins"/>
    <property type="match status" value="1"/>
</dbReference>
<dbReference type="Gene3D" id="1.10.287.470">
    <property type="entry name" value="Helix hairpin bin"/>
    <property type="match status" value="1"/>
</dbReference>
<feature type="domain" description="Multidrug resistance protein MdtA-like alpha-helical hairpin" evidence="2">
    <location>
        <begin position="100"/>
        <end position="162"/>
    </location>
</feature>
<dbReference type="GO" id="GO:0015562">
    <property type="term" value="F:efflux transmembrane transporter activity"/>
    <property type="evidence" value="ECO:0007669"/>
    <property type="project" value="TreeGrafter"/>
</dbReference>
<dbReference type="Gene3D" id="2.40.420.20">
    <property type="match status" value="1"/>
</dbReference>
<gene>
    <name evidence="3" type="ORF">MNBD_GAMMA02-1727</name>
</gene>